<proteinExistence type="predicted"/>
<protein>
    <submittedName>
        <fullName evidence="1">Uncharacterized protein</fullName>
    </submittedName>
</protein>
<dbReference type="EMBL" id="CZCU02000156">
    <property type="protein sequence ID" value="VXD24039.1"/>
    <property type="molecule type" value="Genomic_DNA"/>
</dbReference>
<accession>A0A7Z9E3S0</accession>
<name>A0A7Z9E3S0_9CYAN</name>
<dbReference type="Proteomes" id="UP000184550">
    <property type="component" value="Unassembled WGS sequence"/>
</dbReference>
<comment type="caution">
    <text evidence="1">The sequence shown here is derived from an EMBL/GenBank/DDBJ whole genome shotgun (WGS) entry which is preliminary data.</text>
</comment>
<sequence>MLINLLQFFWTQDYPPRMCSCLNPIKFRWNWSGFGQFDAVCQPHEVYHPIVHRKHFTEVRVSEQKIKKYSLSLVEYFASLFYR</sequence>
<evidence type="ECO:0000313" key="1">
    <source>
        <dbReference type="EMBL" id="VXD24039.1"/>
    </source>
</evidence>
<organism evidence="1 2">
    <name type="scientific">Planktothrix serta PCC 8927</name>
    <dbReference type="NCBI Taxonomy" id="671068"/>
    <lineage>
        <taxon>Bacteria</taxon>
        <taxon>Bacillati</taxon>
        <taxon>Cyanobacteriota</taxon>
        <taxon>Cyanophyceae</taxon>
        <taxon>Oscillatoriophycideae</taxon>
        <taxon>Oscillatoriales</taxon>
        <taxon>Microcoleaceae</taxon>
        <taxon>Planktothrix</taxon>
    </lineage>
</organism>
<evidence type="ECO:0000313" key="2">
    <source>
        <dbReference type="Proteomes" id="UP000184550"/>
    </source>
</evidence>
<reference evidence="1" key="1">
    <citation type="submission" date="2019-10" db="EMBL/GenBank/DDBJ databases">
        <authorList>
            <consortium name="Genoscope - CEA"/>
            <person name="William W."/>
        </authorList>
    </citation>
    <scope>NUCLEOTIDE SEQUENCE [LARGE SCALE GENOMIC DNA]</scope>
    <source>
        <strain evidence="1">BBR_PRJEB10992</strain>
    </source>
</reference>
<keyword evidence="2" id="KW-1185">Reference proteome</keyword>
<gene>
    <name evidence="1" type="ORF">PL8927_790138</name>
</gene>
<dbReference type="AlphaFoldDB" id="A0A7Z9E3S0"/>